<dbReference type="Pfam" id="PF04392">
    <property type="entry name" value="ABC_sub_bind"/>
    <property type="match status" value="1"/>
</dbReference>
<evidence type="ECO:0000313" key="1">
    <source>
        <dbReference type="EMBL" id="WPY01183.1"/>
    </source>
</evidence>
<gene>
    <name evidence="1" type="ORF">Trichorick_01088</name>
</gene>
<dbReference type="InterPro" id="IPR007487">
    <property type="entry name" value="ABC_transpt-TYRBP-like"/>
</dbReference>
<organism evidence="1 2">
    <name type="scientific">Candidatus Trichorickettsia mobilis</name>
    <dbReference type="NCBI Taxonomy" id="1346319"/>
    <lineage>
        <taxon>Bacteria</taxon>
        <taxon>Pseudomonadati</taxon>
        <taxon>Pseudomonadota</taxon>
        <taxon>Alphaproteobacteria</taxon>
        <taxon>Rickettsiales</taxon>
        <taxon>Rickettsiaceae</taxon>
        <taxon>Rickettsieae</taxon>
        <taxon>Candidatus Trichorickettsia</taxon>
    </lineage>
</organism>
<proteinExistence type="predicted"/>
<dbReference type="Gene3D" id="3.40.50.2300">
    <property type="match status" value="2"/>
</dbReference>
<dbReference type="EMBL" id="CP112932">
    <property type="protein sequence ID" value="WPY01183.1"/>
    <property type="molecule type" value="Genomic_DNA"/>
</dbReference>
<accession>A0ABZ0UU54</accession>
<dbReference type="InterPro" id="IPR028082">
    <property type="entry name" value="Peripla_BP_I"/>
</dbReference>
<protein>
    <submittedName>
        <fullName evidence="1">ABC transporter substrate binding protein</fullName>
    </submittedName>
</protein>
<dbReference type="Proteomes" id="UP001326613">
    <property type="component" value="Chromosome"/>
</dbReference>
<reference evidence="1 2" key="1">
    <citation type="submission" date="2022-10" db="EMBL/GenBank/DDBJ databases">
        <title>Host association and intracellularity evolved multiple times independently in the Rickettsiales.</title>
        <authorList>
            <person name="Castelli M."/>
            <person name="Nardi T."/>
            <person name="Gammuto L."/>
            <person name="Bellinzona G."/>
            <person name="Sabaneyeva E."/>
            <person name="Potekhin A."/>
            <person name="Serra V."/>
            <person name="Petroni G."/>
            <person name="Sassera D."/>
        </authorList>
    </citation>
    <scope>NUCLEOTIDE SEQUENCE [LARGE SCALE GENOMIC DNA]</scope>
    <source>
        <strain evidence="1 2">Kr 154-4</strain>
    </source>
</reference>
<evidence type="ECO:0000313" key="2">
    <source>
        <dbReference type="Proteomes" id="UP001326613"/>
    </source>
</evidence>
<dbReference type="PANTHER" id="PTHR35271:SF1">
    <property type="entry name" value="ABC TRANSPORTER, SUBSTRATE-BINDING LIPOPROTEIN"/>
    <property type="match status" value="1"/>
</dbReference>
<dbReference type="CDD" id="cd06325">
    <property type="entry name" value="PBP1_ABC_unchar_transporter"/>
    <property type="match status" value="1"/>
</dbReference>
<sequence>MSCLKFLSIKYIFLLFFNILIFPSIIQAANKKVAVIVPLEHEAMAQIVSGISESLQGAGSELIVKNAQGDANIMSALIKQLQEQDIDIIMPIGTTASQMTMAHIKNKPIICVAADLKSLNNPNVTGVNDEIPVTEFLTKLPPLHRIAVIYSASEKVTPEIELLKTFAEEEDIDLHLLMVQTLADLPLALKSAAADVQAFVILKDHLIVSGIKGIVQEANKRLIPVIAADEGSVKGGATIAVGVREKDIGIKSGAMAKTILAGGKPSKIPYQTIDDLVLFINKNALLKQNVFSKEEISILQLPHVEF</sequence>
<keyword evidence="2" id="KW-1185">Reference proteome</keyword>
<name>A0ABZ0UU54_9RICK</name>
<dbReference type="PANTHER" id="PTHR35271">
    <property type="entry name" value="ABC TRANSPORTER, SUBSTRATE-BINDING LIPOPROTEIN-RELATED"/>
    <property type="match status" value="1"/>
</dbReference>
<dbReference type="SUPFAM" id="SSF53822">
    <property type="entry name" value="Periplasmic binding protein-like I"/>
    <property type="match status" value="1"/>
</dbReference>